<dbReference type="EMBL" id="JBHFFA010000007">
    <property type="protein sequence ID" value="KAL2611357.1"/>
    <property type="molecule type" value="Genomic_DNA"/>
</dbReference>
<keyword evidence="2" id="KW-1185">Reference proteome</keyword>
<evidence type="ECO:0008006" key="3">
    <source>
        <dbReference type="Google" id="ProtNLM"/>
    </source>
</evidence>
<dbReference type="Proteomes" id="UP001605036">
    <property type="component" value="Unassembled WGS sequence"/>
</dbReference>
<accession>A0ABD1XQY1</accession>
<name>A0ABD1XQY1_9MARC</name>
<sequence length="177" mass="19530">MKSISWKKKVYYFEAGPIQVEDSQELSCHLVEEKRTFTVDPGCTSTMVRTADILQGMKKATRKVKLDSSGSEIPVNGTGSFQLPLSSGKIQNIPGASEERFVVCSADHRCWNEGRFYASSVYFYSGVTKIKGSFIAAGTGQGNLFELEFPVDVDEKALTTEVDKKALLWHRPLGHAG</sequence>
<comment type="caution">
    <text evidence="1">The sequence shown here is derived from an EMBL/GenBank/DDBJ whole genome shotgun (WGS) entry which is preliminary data.</text>
</comment>
<gene>
    <name evidence="1" type="ORF">R1flu_023049</name>
</gene>
<protein>
    <recommendedName>
        <fullName evidence="3">Altered inheritance of mitochondria protein 24, mitochondrial</fullName>
    </recommendedName>
</protein>
<dbReference type="AlphaFoldDB" id="A0ABD1XQY1"/>
<evidence type="ECO:0000313" key="2">
    <source>
        <dbReference type="Proteomes" id="UP001605036"/>
    </source>
</evidence>
<evidence type="ECO:0000313" key="1">
    <source>
        <dbReference type="EMBL" id="KAL2611357.1"/>
    </source>
</evidence>
<reference evidence="1 2" key="1">
    <citation type="submission" date="2024-09" db="EMBL/GenBank/DDBJ databases">
        <title>Chromosome-scale assembly of Riccia fluitans.</title>
        <authorList>
            <person name="Paukszto L."/>
            <person name="Sawicki J."/>
            <person name="Karawczyk K."/>
            <person name="Piernik-Szablinska J."/>
            <person name="Szczecinska M."/>
            <person name="Mazdziarz M."/>
        </authorList>
    </citation>
    <scope>NUCLEOTIDE SEQUENCE [LARGE SCALE GENOMIC DNA]</scope>
    <source>
        <strain evidence="1">Rf_01</strain>
        <tissue evidence="1">Aerial parts of the thallus</tissue>
    </source>
</reference>
<organism evidence="1 2">
    <name type="scientific">Riccia fluitans</name>
    <dbReference type="NCBI Taxonomy" id="41844"/>
    <lineage>
        <taxon>Eukaryota</taxon>
        <taxon>Viridiplantae</taxon>
        <taxon>Streptophyta</taxon>
        <taxon>Embryophyta</taxon>
        <taxon>Marchantiophyta</taxon>
        <taxon>Marchantiopsida</taxon>
        <taxon>Marchantiidae</taxon>
        <taxon>Marchantiales</taxon>
        <taxon>Ricciaceae</taxon>
        <taxon>Riccia</taxon>
    </lineage>
</organism>
<proteinExistence type="predicted"/>